<dbReference type="AlphaFoldDB" id="A0A0F9N2C4"/>
<sequence length="29" mass="3540">MVQLEQLLKDGTKEHIEWKKTKETKEIKK</sequence>
<proteinExistence type="predicted"/>
<protein>
    <submittedName>
        <fullName evidence="1">Uncharacterized protein</fullName>
    </submittedName>
</protein>
<name>A0A0F9N2C4_9ZZZZ</name>
<gene>
    <name evidence="1" type="ORF">LCGC14_1082890</name>
</gene>
<organism evidence="1">
    <name type="scientific">marine sediment metagenome</name>
    <dbReference type="NCBI Taxonomy" id="412755"/>
    <lineage>
        <taxon>unclassified sequences</taxon>
        <taxon>metagenomes</taxon>
        <taxon>ecological metagenomes</taxon>
    </lineage>
</organism>
<evidence type="ECO:0000313" key="1">
    <source>
        <dbReference type="EMBL" id="KKN05877.1"/>
    </source>
</evidence>
<comment type="caution">
    <text evidence="1">The sequence shown here is derived from an EMBL/GenBank/DDBJ whole genome shotgun (WGS) entry which is preliminary data.</text>
</comment>
<reference evidence="1" key="1">
    <citation type="journal article" date="2015" name="Nature">
        <title>Complex archaea that bridge the gap between prokaryotes and eukaryotes.</title>
        <authorList>
            <person name="Spang A."/>
            <person name="Saw J.H."/>
            <person name="Jorgensen S.L."/>
            <person name="Zaremba-Niedzwiedzka K."/>
            <person name="Martijn J."/>
            <person name="Lind A.E."/>
            <person name="van Eijk R."/>
            <person name="Schleper C."/>
            <person name="Guy L."/>
            <person name="Ettema T.J."/>
        </authorList>
    </citation>
    <scope>NUCLEOTIDE SEQUENCE</scope>
</reference>
<accession>A0A0F9N2C4</accession>
<dbReference type="EMBL" id="LAZR01004752">
    <property type="protein sequence ID" value="KKN05877.1"/>
    <property type="molecule type" value="Genomic_DNA"/>
</dbReference>